<feature type="region of interest" description="Disordered" evidence="1">
    <location>
        <begin position="64"/>
        <end position="100"/>
    </location>
</feature>
<feature type="compositionally biased region" description="Polar residues" evidence="1">
    <location>
        <begin position="64"/>
        <end position="85"/>
    </location>
</feature>
<gene>
    <name evidence="2" type="ORF">B0H65DRAFT_206204</name>
</gene>
<accession>A0AAE0MSN3</accession>
<comment type="caution">
    <text evidence="2">The sequence shown here is derived from an EMBL/GenBank/DDBJ whole genome shotgun (WGS) entry which is preliminary data.</text>
</comment>
<dbReference type="GeneID" id="87859022"/>
<proteinExistence type="predicted"/>
<keyword evidence="3" id="KW-1185">Reference proteome</keyword>
<organism evidence="2 3">
    <name type="scientific">Neurospora tetraspora</name>
    <dbReference type="NCBI Taxonomy" id="94610"/>
    <lineage>
        <taxon>Eukaryota</taxon>
        <taxon>Fungi</taxon>
        <taxon>Dikarya</taxon>
        <taxon>Ascomycota</taxon>
        <taxon>Pezizomycotina</taxon>
        <taxon>Sordariomycetes</taxon>
        <taxon>Sordariomycetidae</taxon>
        <taxon>Sordariales</taxon>
        <taxon>Sordariaceae</taxon>
        <taxon>Neurospora</taxon>
    </lineage>
</organism>
<evidence type="ECO:0000313" key="3">
    <source>
        <dbReference type="Proteomes" id="UP001278500"/>
    </source>
</evidence>
<evidence type="ECO:0000313" key="2">
    <source>
        <dbReference type="EMBL" id="KAK3345441.1"/>
    </source>
</evidence>
<dbReference type="RefSeq" id="XP_062682054.1">
    <property type="nucleotide sequence ID" value="XM_062821868.1"/>
</dbReference>
<evidence type="ECO:0000256" key="1">
    <source>
        <dbReference type="SAM" id="MobiDB-lite"/>
    </source>
</evidence>
<name>A0AAE0MSN3_9PEZI</name>
<dbReference type="AlphaFoldDB" id="A0AAE0MSN3"/>
<reference evidence="2" key="2">
    <citation type="submission" date="2023-06" db="EMBL/GenBank/DDBJ databases">
        <authorList>
            <consortium name="Lawrence Berkeley National Laboratory"/>
            <person name="Haridas S."/>
            <person name="Hensen N."/>
            <person name="Bonometti L."/>
            <person name="Westerberg I."/>
            <person name="Brannstrom I.O."/>
            <person name="Guillou S."/>
            <person name="Cros-Aarteil S."/>
            <person name="Calhoun S."/>
            <person name="Kuo A."/>
            <person name="Mondo S."/>
            <person name="Pangilinan J."/>
            <person name="Riley R."/>
            <person name="Labutti K."/>
            <person name="Andreopoulos B."/>
            <person name="Lipzen A."/>
            <person name="Chen C."/>
            <person name="Yanf M."/>
            <person name="Daum C."/>
            <person name="Ng V."/>
            <person name="Clum A."/>
            <person name="Steindorff A."/>
            <person name="Ohm R."/>
            <person name="Martin F."/>
            <person name="Silar P."/>
            <person name="Natvig D."/>
            <person name="Lalanne C."/>
            <person name="Gautier V."/>
            <person name="Ament-Velasquez S.L."/>
            <person name="Kruys A."/>
            <person name="Hutchinson M.I."/>
            <person name="Powell A.J."/>
            <person name="Barry K."/>
            <person name="Miller A.N."/>
            <person name="Grigoriev I.V."/>
            <person name="Debuchy R."/>
            <person name="Gladieux P."/>
            <person name="Thoren M.H."/>
            <person name="Johannesson H."/>
        </authorList>
    </citation>
    <scope>NUCLEOTIDE SEQUENCE</scope>
    <source>
        <strain evidence="2">CBS 560.94</strain>
    </source>
</reference>
<dbReference type="Proteomes" id="UP001278500">
    <property type="component" value="Unassembled WGS sequence"/>
</dbReference>
<protein>
    <submittedName>
        <fullName evidence="2">Uncharacterized protein</fullName>
    </submittedName>
</protein>
<dbReference type="EMBL" id="JAUEPP010000004">
    <property type="protein sequence ID" value="KAK3345441.1"/>
    <property type="molecule type" value="Genomic_DNA"/>
</dbReference>
<reference evidence="2" key="1">
    <citation type="journal article" date="2023" name="Mol. Phylogenet. Evol.">
        <title>Genome-scale phylogeny and comparative genomics of the fungal order Sordariales.</title>
        <authorList>
            <person name="Hensen N."/>
            <person name="Bonometti L."/>
            <person name="Westerberg I."/>
            <person name="Brannstrom I.O."/>
            <person name="Guillou S."/>
            <person name="Cros-Aarteil S."/>
            <person name="Calhoun S."/>
            <person name="Haridas S."/>
            <person name="Kuo A."/>
            <person name="Mondo S."/>
            <person name="Pangilinan J."/>
            <person name="Riley R."/>
            <person name="LaButti K."/>
            <person name="Andreopoulos B."/>
            <person name="Lipzen A."/>
            <person name="Chen C."/>
            <person name="Yan M."/>
            <person name="Daum C."/>
            <person name="Ng V."/>
            <person name="Clum A."/>
            <person name="Steindorff A."/>
            <person name="Ohm R.A."/>
            <person name="Martin F."/>
            <person name="Silar P."/>
            <person name="Natvig D.O."/>
            <person name="Lalanne C."/>
            <person name="Gautier V."/>
            <person name="Ament-Velasquez S.L."/>
            <person name="Kruys A."/>
            <person name="Hutchinson M.I."/>
            <person name="Powell A.J."/>
            <person name="Barry K."/>
            <person name="Miller A.N."/>
            <person name="Grigoriev I.V."/>
            <person name="Debuchy R."/>
            <person name="Gladieux P."/>
            <person name="Hiltunen Thoren M."/>
            <person name="Johannesson H."/>
        </authorList>
    </citation>
    <scope>NUCLEOTIDE SEQUENCE</scope>
    <source>
        <strain evidence="2">CBS 560.94</strain>
    </source>
</reference>
<feature type="compositionally biased region" description="Basic and acidic residues" evidence="1">
    <location>
        <begin position="91"/>
        <end position="100"/>
    </location>
</feature>
<sequence>MTRERGNSKFGNIGEDRCPRYEIWQVWSCRLSFIRQQHRRRLRSSSSCCTVIVAEVPGRANSITSSCPAASQTQSNSQCHGNRNPSLAFGERSDREPSEACHPEWRHGANWMQARRWSRNGLVKLSHVHPELVHLF</sequence>